<evidence type="ECO:0000313" key="11">
    <source>
        <dbReference type="Proteomes" id="UP001161247"/>
    </source>
</evidence>
<evidence type="ECO:0000256" key="5">
    <source>
        <dbReference type="ARBA" id="ARBA00022989"/>
    </source>
</evidence>
<keyword evidence="11" id="KW-1185">Reference proteome</keyword>
<feature type="region of interest" description="Disordered" evidence="7">
    <location>
        <begin position="67"/>
        <end position="120"/>
    </location>
</feature>
<evidence type="ECO:0000259" key="9">
    <source>
        <dbReference type="Pfam" id="PF14416"/>
    </source>
</evidence>
<feature type="domain" description="Trichome birefringence-like C-terminal" evidence="8">
    <location>
        <begin position="180"/>
        <end position="473"/>
    </location>
</feature>
<keyword evidence="6" id="KW-0472">Membrane</keyword>
<comment type="similarity">
    <text evidence="2">Belongs to the PC-esterase family. TBL subfamily.</text>
</comment>
<dbReference type="Proteomes" id="UP001161247">
    <property type="component" value="Chromosome 1"/>
</dbReference>
<evidence type="ECO:0000256" key="3">
    <source>
        <dbReference type="ARBA" id="ARBA00022692"/>
    </source>
</evidence>
<proteinExistence type="inferred from homology"/>
<evidence type="ECO:0000256" key="2">
    <source>
        <dbReference type="ARBA" id="ARBA00007727"/>
    </source>
</evidence>
<comment type="subcellular location">
    <subcellularLocation>
        <location evidence="1">Membrane</location>
        <topology evidence="1">Single-pass membrane protein</topology>
    </subcellularLocation>
</comment>
<evidence type="ECO:0000256" key="4">
    <source>
        <dbReference type="ARBA" id="ARBA00022968"/>
    </source>
</evidence>
<gene>
    <name evidence="10" type="ORF">OLC1_LOCUS3854</name>
</gene>
<feature type="region of interest" description="Disordered" evidence="7">
    <location>
        <begin position="426"/>
        <end position="449"/>
    </location>
</feature>
<evidence type="ECO:0000259" key="8">
    <source>
        <dbReference type="Pfam" id="PF13839"/>
    </source>
</evidence>
<reference evidence="10" key="1">
    <citation type="submission" date="2023-03" db="EMBL/GenBank/DDBJ databases">
        <authorList>
            <person name="Julca I."/>
        </authorList>
    </citation>
    <scope>NUCLEOTIDE SEQUENCE</scope>
</reference>
<name>A0AAV1CB83_OLDCO</name>
<dbReference type="GO" id="GO:0016020">
    <property type="term" value="C:membrane"/>
    <property type="evidence" value="ECO:0007669"/>
    <property type="project" value="UniProtKB-SubCell"/>
</dbReference>
<dbReference type="Pfam" id="PF14416">
    <property type="entry name" value="PMR5N"/>
    <property type="match status" value="1"/>
</dbReference>
<keyword evidence="5" id="KW-1133">Transmembrane helix</keyword>
<dbReference type="InterPro" id="IPR025846">
    <property type="entry name" value="TBL_N"/>
</dbReference>
<feature type="compositionally biased region" description="Basic and acidic residues" evidence="7">
    <location>
        <begin position="426"/>
        <end position="440"/>
    </location>
</feature>
<evidence type="ECO:0000313" key="10">
    <source>
        <dbReference type="EMBL" id="CAI9092097.1"/>
    </source>
</evidence>
<accession>A0AAV1CB83</accession>
<evidence type="ECO:0000256" key="1">
    <source>
        <dbReference type="ARBA" id="ARBA00004167"/>
    </source>
</evidence>
<dbReference type="GO" id="GO:0005794">
    <property type="term" value="C:Golgi apparatus"/>
    <property type="evidence" value="ECO:0007669"/>
    <property type="project" value="TreeGrafter"/>
</dbReference>
<dbReference type="GO" id="GO:0016413">
    <property type="term" value="F:O-acetyltransferase activity"/>
    <property type="evidence" value="ECO:0007669"/>
    <property type="project" value="InterPro"/>
</dbReference>
<evidence type="ECO:0000256" key="7">
    <source>
        <dbReference type="SAM" id="MobiDB-lite"/>
    </source>
</evidence>
<dbReference type="PANTHER" id="PTHR32285:SF18">
    <property type="entry name" value="PROTEIN TRICHOME BIREFRINGENCE-LIKE 18"/>
    <property type="match status" value="1"/>
</dbReference>
<dbReference type="AlphaFoldDB" id="A0AAV1CB83"/>
<protein>
    <submittedName>
        <fullName evidence="10">OLC1v1027252C1</fullName>
    </submittedName>
</protein>
<dbReference type="EMBL" id="OX459118">
    <property type="protein sequence ID" value="CAI9092097.1"/>
    <property type="molecule type" value="Genomic_DNA"/>
</dbReference>
<organism evidence="10 11">
    <name type="scientific">Oldenlandia corymbosa var. corymbosa</name>
    <dbReference type="NCBI Taxonomy" id="529605"/>
    <lineage>
        <taxon>Eukaryota</taxon>
        <taxon>Viridiplantae</taxon>
        <taxon>Streptophyta</taxon>
        <taxon>Embryophyta</taxon>
        <taxon>Tracheophyta</taxon>
        <taxon>Spermatophyta</taxon>
        <taxon>Magnoliopsida</taxon>
        <taxon>eudicotyledons</taxon>
        <taxon>Gunneridae</taxon>
        <taxon>Pentapetalae</taxon>
        <taxon>asterids</taxon>
        <taxon>lamiids</taxon>
        <taxon>Gentianales</taxon>
        <taxon>Rubiaceae</taxon>
        <taxon>Rubioideae</taxon>
        <taxon>Spermacoceae</taxon>
        <taxon>Hedyotis-Oldenlandia complex</taxon>
        <taxon>Oldenlandia</taxon>
    </lineage>
</organism>
<dbReference type="PANTHER" id="PTHR32285">
    <property type="entry name" value="PROTEIN TRICHOME BIREFRINGENCE-LIKE 9-RELATED"/>
    <property type="match status" value="1"/>
</dbReference>
<feature type="domain" description="Trichome birefringence-like N-terminal" evidence="9">
    <location>
        <begin position="127"/>
        <end position="179"/>
    </location>
</feature>
<dbReference type="InterPro" id="IPR029962">
    <property type="entry name" value="TBL"/>
</dbReference>
<evidence type="ECO:0000256" key="6">
    <source>
        <dbReference type="ARBA" id="ARBA00023136"/>
    </source>
</evidence>
<dbReference type="InterPro" id="IPR026057">
    <property type="entry name" value="TBL_C"/>
</dbReference>
<sequence length="487" mass="54884">MASLSDEEHSPSAVYPSTPLPKAVWIGGLAAISLILASSHIISSWSAGTSVDDYVYGVINRLTDTAQNKSTHSGQQDISKSQPTVAQSQNGMNSTGLPLPKSSSNNTIPSPPFSANSKQDISVDSDQCDLYHGRWVYDIRGPLYKNDSCRILTQSQNCQGNGRPDKGYENWRWKPNGCDIPRFDGRKFLDLMRGKTLAFVGDSLARNQMKSLLCILWQVEVPKSRSNKRMQRYQFESTSTTILRIWSAWLVNKTTDKFDFAPDGLDKLHLDVPDERFMEFIPQFDVLVVSSGHWFSKKTAYIWNNEVVGGQSWWPKKSRKMKINNIEAFAISFETALSAIVTHPNYTGLTIVRSFSPDHYEGGAWNTGGSCTGKVQPLKSGEIIENKWTTKMYYRQVKAFSRSMKKMTNKSKLKLMDVTEAFGYRNDGHPGPYKDPDPNKITKPGLDGKPPSQDCVHWCMPGPVDTWNEILFEVLKREYSVRFDITS</sequence>
<dbReference type="Pfam" id="PF13839">
    <property type="entry name" value="PC-Esterase"/>
    <property type="match status" value="1"/>
</dbReference>
<keyword evidence="4" id="KW-0735">Signal-anchor</keyword>
<keyword evidence="3" id="KW-0812">Transmembrane</keyword>